<keyword evidence="9 15" id="KW-1133">Transmembrane helix</keyword>
<dbReference type="InterPro" id="IPR049326">
    <property type="entry name" value="Rhodopsin_dom_fungi"/>
</dbReference>
<evidence type="ECO:0000256" key="11">
    <source>
        <dbReference type="ARBA" id="ARBA00023157"/>
    </source>
</evidence>
<feature type="transmembrane region" description="Helical" evidence="15">
    <location>
        <begin position="131"/>
        <end position="152"/>
    </location>
</feature>
<feature type="transmembrane region" description="Helical" evidence="15">
    <location>
        <begin position="294"/>
        <end position="315"/>
    </location>
</feature>
<organism evidence="18 19">
    <name type="scientific">Oculimacula yallundae</name>
    <dbReference type="NCBI Taxonomy" id="86028"/>
    <lineage>
        <taxon>Eukaryota</taxon>
        <taxon>Fungi</taxon>
        <taxon>Dikarya</taxon>
        <taxon>Ascomycota</taxon>
        <taxon>Pezizomycotina</taxon>
        <taxon>Leotiomycetes</taxon>
        <taxon>Helotiales</taxon>
        <taxon>Ploettnerulaceae</taxon>
        <taxon>Oculimacula</taxon>
    </lineage>
</organism>
<dbReference type="PANTHER" id="PTHR33048:SF143">
    <property type="entry name" value="EXTRACELLULAR MEMBRANE PROTEIN CFEM DOMAIN-CONTAINING PROTEIN-RELATED"/>
    <property type="match status" value="1"/>
</dbReference>
<evidence type="ECO:0000256" key="12">
    <source>
        <dbReference type="ARBA" id="ARBA00023288"/>
    </source>
</evidence>
<comment type="similarity">
    <text evidence="4">Belongs to the RBT5 family.</text>
</comment>
<evidence type="ECO:0000256" key="5">
    <source>
        <dbReference type="ARBA" id="ARBA00022525"/>
    </source>
</evidence>
<feature type="transmembrane region" description="Helical" evidence="15">
    <location>
        <begin position="172"/>
        <end position="196"/>
    </location>
</feature>
<dbReference type="SMART" id="SM00747">
    <property type="entry name" value="CFEM"/>
    <property type="match status" value="1"/>
</dbReference>
<protein>
    <recommendedName>
        <fullName evidence="17">CFEM domain-containing protein</fullName>
    </recommendedName>
</protein>
<evidence type="ECO:0000256" key="10">
    <source>
        <dbReference type="ARBA" id="ARBA00023136"/>
    </source>
</evidence>
<gene>
    <name evidence="18" type="ORF">VTL71DRAFT_14198</name>
</gene>
<comment type="subcellular location">
    <subcellularLocation>
        <location evidence="2">Membrane</location>
        <topology evidence="2">Lipid-anchor</topology>
        <topology evidence="2">GPI-anchor</topology>
    </subcellularLocation>
    <subcellularLocation>
        <location evidence="1">Membrane</location>
        <topology evidence="1">Multi-pass membrane protein</topology>
    </subcellularLocation>
    <subcellularLocation>
        <location evidence="3">Secreted</location>
    </subcellularLocation>
</comment>
<keyword evidence="11 14" id="KW-1015">Disulfide bond</keyword>
<evidence type="ECO:0000256" key="1">
    <source>
        <dbReference type="ARBA" id="ARBA00004141"/>
    </source>
</evidence>
<keyword evidence="19" id="KW-1185">Reference proteome</keyword>
<evidence type="ECO:0000256" key="8">
    <source>
        <dbReference type="ARBA" id="ARBA00022729"/>
    </source>
</evidence>
<dbReference type="InterPro" id="IPR052337">
    <property type="entry name" value="SAT4-like"/>
</dbReference>
<keyword evidence="7 15" id="KW-0812">Transmembrane</keyword>
<accession>A0ABR4CHS2</accession>
<evidence type="ECO:0000256" key="2">
    <source>
        <dbReference type="ARBA" id="ARBA00004589"/>
    </source>
</evidence>
<evidence type="ECO:0000256" key="3">
    <source>
        <dbReference type="ARBA" id="ARBA00004613"/>
    </source>
</evidence>
<name>A0ABR4CHS2_9HELO</name>
<feature type="chain" id="PRO_5047247751" description="CFEM domain-containing protein" evidence="16">
    <location>
        <begin position="20"/>
        <end position="438"/>
    </location>
</feature>
<evidence type="ECO:0000256" key="15">
    <source>
        <dbReference type="SAM" id="Phobius"/>
    </source>
</evidence>
<evidence type="ECO:0000256" key="16">
    <source>
        <dbReference type="SAM" id="SignalP"/>
    </source>
</evidence>
<feature type="transmembrane region" description="Helical" evidence="15">
    <location>
        <begin position="335"/>
        <end position="351"/>
    </location>
</feature>
<evidence type="ECO:0000313" key="19">
    <source>
        <dbReference type="Proteomes" id="UP001595075"/>
    </source>
</evidence>
<keyword evidence="10 15" id="KW-0472">Membrane</keyword>
<dbReference type="Proteomes" id="UP001595075">
    <property type="component" value="Unassembled WGS sequence"/>
</dbReference>
<reference evidence="18 19" key="1">
    <citation type="journal article" date="2024" name="Commun. Biol.">
        <title>Comparative genomic analysis of thermophilic fungi reveals convergent evolutionary adaptations and gene losses.</title>
        <authorList>
            <person name="Steindorff A.S."/>
            <person name="Aguilar-Pontes M.V."/>
            <person name="Robinson A.J."/>
            <person name="Andreopoulos B."/>
            <person name="LaButti K."/>
            <person name="Kuo A."/>
            <person name="Mondo S."/>
            <person name="Riley R."/>
            <person name="Otillar R."/>
            <person name="Haridas S."/>
            <person name="Lipzen A."/>
            <person name="Grimwood J."/>
            <person name="Schmutz J."/>
            <person name="Clum A."/>
            <person name="Reid I.D."/>
            <person name="Moisan M.C."/>
            <person name="Butler G."/>
            <person name="Nguyen T.T.M."/>
            <person name="Dewar K."/>
            <person name="Conant G."/>
            <person name="Drula E."/>
            <person name="Henrissat B."/>
            <person name="Hansel C."/>
            <person name="Singer S."/>
            <person name="Hutchinson M.I."/>
            <person name="de Vries R.P."/>
            <person name="Natvig D.O."/>
            <person name="Powell A.J."/>
            <person name="Tsang A."/>
            <person name="Grigoriev I.V."/>
        </authorList>
    </citation>
    <scope>NUCLEOTIDE SEQUENCE [LARGE SCALE GENOMIC DNA]</scope>
    <source>
        <strain evidence="18 19">CBS 494.80</strain>
    </source>
</reference>
<keyword evidence="6" id="KW-0336">GPI-anchor</keyword>
<evidence type="ECO:0000256" key="14">
    <source>
        <dbReference type="PROSITE-ProRule" id="PRU01356"/>
    </source>
</evidence>
<feature type="transmembrane region" description="Helical" evidence="15">
    <location>
        <begin position="98"/>
        <end position="119"/>
    </location>
</feature>
<feature type="transmembrane region" description="Helical" evidence="15">
    <location>
        <begin position="254"/>
        <end position="274"/>
    </location>
</feature>
<dbReference type="EMBL" id="JAZHXI010000007">
    <property type="protein sequence ID" value="KAL2069519.1"/>
    <property type="molecule type" value="Genomic_DNA"/>
</dbReference>
<evidence type="ECO:0000256" key="4">
    <source>
        <dbReference type="ARBA" id="ARBA00010031"/>
    </source>
</evidence>
<evidence type="ECO:0000256" key="7">
    <source>
        <dbReference type="ARBA" id="ARBA00022692"/>
    </source>
</evidence>
<feature type="signal peptide" evidence="16">
    <location>
        <begin position="1"/>
        <end position="19"/>
    </location>
</feature>
<keyword evidence="12" id="KW-0449">Lipoprotein</keyword>
<dbReference type="Pfam" id="PF20684">
    <property type="entry name" value="Fung_rhodopsin"/>
    <property type="match status" value="1"/>
</dbReference>
<feature type="disulfide bond" evidence="14">
    <location>
        <begin position="43"/>
        <end position="50"/>
    </location>
</feature>
<evidence type="ECO:0000259" key="17">
    <source>
        <dbReference type="PROSITE" id="PS52012"/>
    </source>
</evidence>
<keyword evidence="14" id="KW-0349">Heme</keyword>
<evidence type="ECO:0000256" key="13">
    <source>
        <dbReference type="ARBA" id="ARBA00038359"/>
    </source>
</evidence>
<proteinExistence type="inferred from homology"/>
<keyword evidence="14" id="KW-0408">Iron</keyword>
<feature type="disulfide bond" evidence="14">
    <location>
        <begin position="33"/>
        <end position="64"/>
    </location>
</feature>
<feature type="transmembrane region" description="Helical" evidence="15">
    <location>
        <begin position="208"/>
        <end position="234"/>
    </location>
</feature>
<feature type="binding site" description="axial binding residue" evidence="14">
    <location>
        <position position="47"/>
    </location>
    <ligand>
        <name>heme</name>
        <dbReference type="ChEBI" id="CHEBI:30413"/>
    </ligand>
    <ligandPart>
        <name>Fe</name>
        <dbReference type="ChEBI" id="CHEBI:18248"/>
    </ligandPart>
</feature>
<keyword evidence="8 16" id="KW-0732">Signal</keyword>
<feature type="disulfide bond" evidence="14">
    <location>
        <begin position="29"/>
        <end position="69"/>
    </location>
</feature>
<comment type="similarity">
    <text evidence="13">Belongs to the SAT4 family.</text>
</comment>
<evidence type="ECO:0000313" key="18">
    <source>
        <dbReference type="EMBL" id="KAL2069519.1"/>
    </source>
</evidence>
<feature type="disulfide bond" evidence="14">
    <location>
        <begin position="52"/>
        <end position="85"/>
    </location>
</feature>
<dbReference type="PROSITE" id="PS52012">
    <property type="entry name" value="CFEM"/>
    <property type="match status" value="1"/>
</dbReference>
<dbReference type="Pfam" id="PF05730">
    <property type="entry name" value="CFEM"/>
    <property type="match status" value="1"/>
</dbReference>
<dbReference type="PANTHER" id="PTHR33048">
    <property type="entry name" value="PTH11-LIKE INTEGRAL MEMBRANE PROTEIN (AFU_ORTHOLOGUE AFUA_5G11245)"/>
    <property type="match status" value="1"/>
</dbReference>
<dbReference type="InterPro" id="IPR008427">
    <property type="entry name" value="Extracellular_membr_CFEM_dom"/>
</dbReference>
<comment type="caution">
    <text evidence="18">The sequence shown here is derived from an EMBL/GenBank/DDBJ whole genome shotgun (WGS) entry which is preliminary data.</text>
</comment>
<keyword evidence="5" id="KW-0964">Secreted</keyword>
<feature type="domain" description="CFEM" evidence="17">
    <location>
        <begin position="1"/>
        <end position="112"/>
    </location>
</feature>
<sequence length="438" mass="49951">MKYVFFGFLWSLAILPCIAQLFPQELPACALPCIQTALNLTTCSPTDQPCLCGDLEFNDIRLACIDSACTFKEAMITKNFTSTACHIPVRDKRKKLNIAIIMYSLASFSVCVRFITRFLGPDSRFWWDDAVVLVLWITTAGVLTLSLIMANLGMGKDIWTVPFDNTTLTLKLYWVNELLYFTAITLLKPAFLLFFFRIFPDRRFRQIIWCLVGINVGMGLMYIIIVCFLCRPVYYIWTQWDGEHQGKCLDIKLLAFLNAGAGIFMDLVTLALPLKQIHKLQLKLKKRIAVGSMLSVGLIVTIVSIIRLVSLVHFASSSNSMWDYFDPGFWSNMEVDIGIICVCMPAYRILIKRIFCPRKSDSTDSNASQKRFSVNPNLMVRNKRESRTESTKSEGIVYERNYGVEFSDRMEEDDNMERVIQMVEIQGGDGRKGRCASQ</sequence>
<evidence type="ECO:0000256" key="6">
    <source>
        <dbReference type="ARBA" id="ARBA00022622"/>
    </source>
</evidence>
<keyword evidence="14" id="KW-0479">Metal-binding</keyword>
<evidence type="ECO:0000256" key="9">
    <source>
        <dbReference type="ARBA" id="ARBA00022989"/>
    </source>
</evidence>
<keyword evidence="6" id="KW-0325">Glycoprotein</keyword>